<evidence type="ECO:0000313" key="2">
    <source>
        <dbReference type="Proteomes" id="UP000298786"/>
    </source>
</evidence>
<protein>
    <submittedName>
        <fullName evidence="1">Uncharacterized protein</fullName>
    </submittedName>
</protein>
<accession>A0A4D6T842</accession>
<dbReference type="Proteomes" id="UP000298786">
    <property type="component" value="Segment"/>
</dbReference>
<dbReference type="KEGG" id="vg:80559509"/>
<dbReference type="GeneID" id="80559509"/>
<name>A0A4D6T842_9CAUD</name>
<dbReference type="EMBL" id="MK814759">
    <property type="protein sequence ID" value="QCG77793.1"/>
    <property type="molecule type" value="Genomic_DNA"/>
</dbReference>
<evidence type="ECO:0000313" key="1">
    <source>
        <dbReference type="EMBL" id="QCG77793.1"/>
    </source>
</evidence>
<keyword evidence="2" id="KW-1185">Reference proteome</keyword>
<gene>
    <name evidence="1" type="primary">47</name>
    <name evidence="1" type="ORF">SEA_REYJA_47</name>
</gene>
<proteinExistence type="predicted"/>
<dbReference type="RefSeq" id="YP_010842709.1">
    <property type="nucleotide sequence ID" value="NC_079144.1"/>
</dbReference>
<organism evidence="1 2">
    <name type="scientific">Gordonia phage Reyja</name>
    <dbReference type="NCBI Taxonomy" id="2571250"/>
    <lineage>
        <taxon>Viruses</taxon>
        <taxon>Duplodnaviria</taxon>
        <taxon>Heunggongvirae</taxon>
        <taxon>Uroviricota</taxon>
        <taxon>Caudoviricetes</taxon>
        <taxon>Santhisvirus</taxon>
        <taxon>Santhisvirus reyja</taxon>
    </lineage>
</organism>
<sequence>MPEVTRNKAGELVVDGDRYTLVSETPTHAREQAEACDSLARTYERRAQCYEADADVATQKAGEAYETARGQVGARDMFLAVARFLEAEQKAEPRPVTELGEIIVDAGVKFQRLPMPLRFIDNHGRVFSVEQVSQDLAHSAAGSHVARVHLTLKADTEAQS</sequence>
<reference evidence="1 2" key="1">
    <citation type="submission" date="2019-04" db="EMBL/GenBank/DDBJ databases">
        <authorList>
            <person name="Pope W.H."/>
            <person name="Garlena R.A."/>
            <person name="Russell D.A."/>
            <person name="Jacobs-Sera D."/>
            <person name="Hatfull G.F."/>
        </authorList>
    </citation>
    <scope>NUCLEOTIDE SEQUENCE [LARGE SCALE GENOMIC DNA]</scope>
</reference>